<accession>X1VTS9</accession>
<reference evidence="2" key="1">
    <citation type="journal article" date="2014" name="Front. Microbiol.">
        <title>High frequency of phylogenetically diverse reductive dehalogenase-homologous genes in deep subseafloor sedimentary metagenomes.</title>
        <authorList>
            <person name="Kawai M."/>
            <person name="Futagami T."/>
            <person name="Toyoda A."/>
            <person name="Takaki Y."/>
            <person name="Nishi S."/>
            <person name="Hori S."/>
            <person name="Arai W."/>
            <person name="Tsubouchi T."/>
            <person name="Morono Y."/>
            <person name="Uchiyama I."/>
            <person name="Ito T."/>
            <person name="Fujiyama A."/>
            <person name="Inagaki F."/>
            <person name="Takami H."/>
        </authorList>
    </citation>
    <scope>NUCLEOTIDE SEQUENCE</scope>
    <source>
        <strain evidence="2">Expedition CK06-06</strain>
    </source>
</reference>
<sequence>MNTKDVIDIIDFYEPKLKRRTLLTTFIISLPIVLVFSVILE</sequence>
<keyword evidence="1" id="KW-0472">Membrane</keyword>
<feature type="non-terminal residue" evidence="2">
    <location>
        <position position="41"/>
    </location>
</feature>
<feature type="transmembrane region" description="Helical" evidence="1">
    <location>
        <begin position="21"/>
        <end position="40"/>
    </location>
</feature>
<keyword evidence="1" id="KW-1133">Transmembrane helix</keyword>
<dbReference type="AlphaFoldDB" id="X1VTS9"/>
<protein>
    <submittedName>
        <fullName evidence="2">Uncharacterized protein</fullName>
    </submittedName>
</protein>
<keyword evidence="1" id="KW-0812">Transmembrane</keyword>
<evidence type="ECO:0000256" key="1">
    <source>
        <dbReference type="SAM" id="Phobius"/>
    </source>
</evidence>
<organism evidence="2">
    <name type="scientific">marine sediment metagenome</name>
    <dbReference type="NCBI Taxonomy" id="412755"/>
    <lineage>
        <taxon>unclassified sequences</taxon>
        <taxon>metagenomes</taxon>
        <taxon>ecological metagenomes</taxon>
    </lineage>
</organism>
<gene>
    <name evidence="2" type="ORF">S12H4_57764</name>
</gene>
<dbReference type="EMBL" id="BARW01037410">
    <property type="protein sequence ID" value="GAJ24447.1"/>
    <property type="molecule type" value="Genomic_DNA"/>
</dbReference>
<comment type="caution">
    <text evidence="2">The sequence shown here is derived from an EMBL/GenBank/DDBJ whole genome shotgun (WGS) entry which is preliminary data.</text>
</comment>
<name>X1VTS9_9ZZZZ</name>
<proteinExistence type="predicted"/>
<evidence type="ECO:0000313" key="2">
    <source>
        <dbReference type="EMBL" id="GAJ24447.1"/>
    </source>
</evidence>